<feature type="transmembrane region" description="Helical" evidence="1">
    <location>
        <begin position="178"/>
        <end position="198"/>
    </location>
</feature>
<reference evidence="2 3" key="1">
    <citation type="journal article" date="2016" name="Eur. J. Clin. Microbiol. Infect. Dis.">
        <title>Whole genome sequencing as a tool for phylogenetic analysis of clinical strains of Mitis group streptococci.</title>
        <authorList>
            <person name="Rasmussen L.H."/>
            <person name="Dargis R."/>
            <person name="Hojholt K."/>
            <person name="Christensen J.J."/>
            <person name="Skovgaard O."/>
            <person name="Justesen U.S."/>
            <person name="Rosenvinge F.S."/>
            <person name="Moser C."/>
            <person name="Lukjancenko O."/>
            <person name="Rasmussen S."/>
            <person name="Nielsen X.C."/>
        </authorList>
    </citation>
    <scope>NUCLEOTIDE SEQUENCE [LARGE SCALE GENOMIC DNA]</scope>
    <source>
        <strain evidence="2 3">RH_8610_08</strain>
    </source>
</reference>
<gene>
    <name evidence="2" type="ORF">B7722_06980</name>
</gene>
<dbReference type="Proteomes" id="UP000193768">
    <property type="component" value="Unassembled WGS sequence"/>
</dbReference>
<keyword evidence="1" id="KW-0812">Transmembrane</keyword>
<comment type="caution">
    <text evidence="2">The sequence shown here is derived from an EMBL/GenBank/DDBJ whole genome shotgun (WGS) entry which is preliminary data.</text>
</comment>
<dbReference type="NCBIfam" id="TIGR01218">
    <property type="entry name" value="Gpos_tandem_5TM"/>
    <property type="match status" value="1"/>
</dbReference>
<name>A0A1X1GVV7_STROR</name>
<accession>A0A1X1GVV7</accession>
<feature type="transmembrane region" description="Helical" evidence="1">
    <location>
        <begin position="66"/>
        <end position="85"/>
    </location>
</feature>
<sequence>MEINFRNSNIGCYQIVEIDGHSHKYIMDTSTLTPKRYCWGLLPQNITVDMTELDKKNASFETKSKTLLGTSTIAIMVQPIVKIGYDMLRNLFVNYEISQQIFIKIVLYFISMLISYFVIWNSLRRAHKIAAERLPKESKKVRLTLRTTKRRELTGYIFLFLNLACLLFFLMLNNGEEGAILVINGIISLALYLSVWTMPPIGFSYRNKFLTFEKIEEL</sequence>
<feature type="transmembrane region" description="Helical" evidence="1">
    <location>
        <begin position="105"/>
        <end position="123"/>
    </location>
</feature>
<keyword evidence="1" id="KW-0472">Membrane</keyword>
<dbReference type="AlphaFoldDB" id="A0A1X1GVV7"/>
<feature type="transmembrane region" description="Helical" evidence="1">
    <location>
        <begin position="153"/>
        <end position="172"/>
    </location>
</feature>
<dbReference type="InterPro" id="IPR005915">
    <property type="entry name" value="Tandem_5TM"/>
</dbReference>
<keyword evidence="1" id="KW-1133">Transmembrane helix</keyword>
<evidence type="ECO:0008006" key="4">
    <source>
        <dbReference type="Google" id="ProtNLM"/>
    </source>
</evidence>
<protein>
    <recommendedName>
        <fullName evidence="4">Tandem five-TM protein</fullName>
    </recommendedName>
</protein>
<organism evidence="2 3">
    <name type="scientific">Streptococcus oralis subsp. oralis</name>
    <dbReference type="NCBI Taxonomy" id="1891914"/>
    <lineage>
        <taxon>Bacteria</taxon>
        <taxon>Bacillati</taxon>
        <taxon>Bacillota</taxon>
        <taxon>Bacilli</taxon>
        <taxon>Lactobacillales</taxon>
        <taxon>Streptococcaceae</taxon>
        <taxon>Streptococcus</taxon>
    </lineage>
</organism>
<evidence type="ECO:0000313" key="2">
    <source>
        <dbReference type="EMBL" id="ORO51018.1"/>
    </source>
</evidence>
<proteinExistence type="predicted"/>
<dbReference type="EMBL" id="NCUJ01000018">
    <property type="protein sequence ID" value="ORO51018.1"/>
    <property type="molecule type" value="Genomic_DNA"/>
</dbReference>
<evidence type="ECO:0000313" key="3">
    <source>
        <dbReference type="Proteomes" id="UP000193768"/>
    </source>
</evidence>
<evidence type="ECO:0000256" key="1">
    <source>
        <dbReference type="SAM" id="Phobius"/>
    </source>
</evidence>
<dbReference type="RefSeq" id="WP_049500924.1">
    <property type="nucleotide sequence ID" value="NZ_NCUJ01000018.1"/>
</dbReference>